<proteinExistence type="predicted"/>
<name>E3T4T4_CROVB</name>
<dbReference type="Proteomes" id="UP000029781">
    <property type="component" value="Segment"/>
</dbReference>
<dbReference type="EMBL" id="GU244497">
    <property type="protein sequence ID" value="ADO67197.1"/>
    <property type="molecule type" value="Genomic_DNA"/>
</dbReference>
<dbReference type="KEGG" id="vg:9887566"/>
<reference evidence="2 3" key="1">
    <citation type="journal article" date="2010" name="Proc. Natl. Acad. Sci. U.S.A.">
        <title>Giant virus with a remarkable complement of genes infects marine zooplankton.</title>
        <authorList>
            <person name="Fischer M.G."/>
            <person name="Allen M.J."/>
            <person name="Wilson W.H."/>
            <person name="Suttle C.A."/>
        </authorList>
    </citation>
    <scope>NUCLEOTIDE SEQUENCE [LARGE SCALE GENOMIC DNA]</scope>
    <source>
        <strain evidence="2 3">BV-PW1</strain>
    </source>
</reference>
<protein>
    <submittedName>
        <fullName evidence="2">Putative transcription factor</fullName>
    </submittedName>
</protein>
<keyword evidence="1" id="KW-0175">Coiled coil</keyword>
<gene>
    <name evidence="2" type="ORF">crov164</name>
</gene>
<dbReference type="GeneID" id="9887566"/>
<evidence type="ECO:0000313" key="2">
    <source>
        <dbReference type="EMBL" id="ADO67197.1"/>
    </source>
</evidence>
<sequence>MPRKKKVNIDEIKGFQDEDKSLIVHLPIKVKEDNKLENDLSKLQQENKELKEKLHFLINENLSKVKVIKNTNKSQEGTTSKCWWCDGVCKHSIVLPDKKIKNNFYGNGIFHSFGCALAFNFVIINDEKVWERCSLLYQLRDRIYKNKEQTFTKIEQAPPKEIMKEYGGELSRDEYNNLLVSVDFTYLKLLPTMISSTILIEQRNKNSQDLNQMNLLGLKLKRNKNPVKNKFTLDGILSI</sequence>
<evidence type="ECO:0000313" key="3">
    <source>
        <dbReference type="Proteomes" id="UP000029781"/>
    </source>
</evidence>
<accession>E3T4T4</accession>
<feature type="coiled-coil region" evidence="1">
    <location>
        <begin position="33"/>
        <end position="60"/>
    </location>
</feature>
<organism evidence="2 3">
    <name type="scientific">Cafeteria roenbergensis virus (strain BV-PW1)</name>
    <name type="common">CroV</name>
    <dbReference type="NCBI Taxonomy" id="693272"/>
    <lineage>
        <taxon>Viruses</taxon>
        <taxon>Varidnaviria</taxon>
        <taxon>Bamfordvirae</taxon>
        <taxon>Nucleocytoviricota</taxon>
        <taxon>Megaviricetes</taxon>
        <taxon>Imitervirales</taxon>
        <taxon>Mimiviridae</taxon>
        <taxon>Aliimimivirinae</taxon>
        <taxon>Rheavirus</taxon>
        <taxon>Rheavirus sinusmexicani</taxon>
    </lineage>
</organism>
<dbReference type="RefSeq" id="YP_003969796.1">
    <property type="nucleotide sequence ID" value="NC_014637.1"/>
</dbReference>
<keyword evidence="3" id="KW-1185">Reference proteome</keyword>
<organismHost>
    <name type="scientific">Cafeteria roenbergensis</name>
    <name type="common">Marine flagellate</name>
    <dbReference type="NCBI Taxonomy" id="33653"/>
</organismHost>
<dbReference type="OrthoDB" id="17098at10239"/>
<evidence type="ECO:0000256" key="1">
    <source>
        <dbReference type="SAM" id="Coils"/>
    </source>
</evidence>